<evidence type="ECO:0000256" key="3">
    <source>
        <dbReference type="ARBA" id="ARBA00022679"/>
    </source>
</evidence>
<dbReference type="PANTHER" id="PTHR42878">
    <property type="entry name" value="TWO-COMPONENT HISTIDINE KINASE"/>
    <property type="match status" value="1"/>
</dbReference>
<accession>A0A5B2TJ74</accession>
<dbReference type="InterPro" id="IPR050351">
    <property type="entry name" value="BphY/WalK/GraS-like"/>
</dbReference>
<keyword evidence="5" id="KW-0418">Kinase</keyword>
<dbReference type="PANTHER" id="PTHR42878:SF7">
    <property type="entry name" value="SENSOR HISTIDINE KINASE GLRK"/>
    <property type="match status" value="1"/>
</dbReference>
<protein>
    <recommendedName>
        <fullName evidence="2">histidine kinase</fullName>
        <ecNumber evidence="2">2.7.13.3</ecNumber>
    </recommendedName>
</protein>
<proteinExistence type="predicted"/>
<organism evidence="10 11">
    <name type="scientific">Teichococcus oryzae</name>
    <dbReference type="NCBI Taxonomy" id="1608942"/>
    <lineage>
        <taxon>Bacteria</taxon>
        <taxon>Pseudomonadati</taxon>
        <taxon>Pseudomonadota</taxon>
        <taxon>Alphaproteobacteria</taxon>
        <taxon>Acetobacterales</taxon>
        <taxon>Roseomonadaceae</taxon>
        <taxon>Roseomonas</taxon>
    </lineage>
</organism>
<dbReference type="AlphaFoldDB" id="A0A5B2TJ74"/>
<dbReference type="SUPFAM" id="SSF55874">
    <property type="entry name" value="ATPase domain of HSP90 chaperone/DNA topoisomerase II/histidine kinase"/>
    <property type="match status" value="1"/>
</dbReference>
<dbReference type="SMART" id="SM00387">
    <property type="entry name" value="HATPase_c"/>
    <property type="match status" value="1"/>
</dbReference>
<dbReference type="GO" id="GO:0004673">
    <property type="term" value="F:protein histidine kinase activity"/>
    <property type="evidence" value="ECO:0007669"/>
    <property type="project" value="UniProtKB-EC"/>
</dbReference>
<comment type="caution">
    <text evidence="10">The sequence shown here is derived from an EMBL/GenBank/DDBJ whole genome shotgun (WGS) entry which is preliminary data.</text>
</comment>
<dbReference type="Pfam" id="PF02518">
    <property type="entry name" value="HATPase_c"/>
    <property type="match status" value="1"/>
</dbReference>
<keyword evidence="8" id="KW-0812">Transmembrane</keyword>
<dbReference type="GO" id="GO:0005524">
    <property type="term" value="F:ATP binding"/>
    <property type="evidence" value="ECO:0007669"/>
    <property type="project" value="UniProtKB-KW"/>
</dbReference>
<dbReference type="GO" id="GO:0000156">
    <property type="term" value="F:phosphorelay response regulator activity"/>
    <property type="evidence" value="ECO:0007669"/>
    <property type="project" value="TreeGrafter"/>
</dbReference>
<dbReference type="InterPro" id="IPR003594">
    <property type="entry name" value="HATPase_dom"/>
</dbReference>
<dbReference type="Proteomes" id="UP000322110">
    <property type="component" value="Unassembled WGS sequence"/>
</dbReference>
<keyword evidence="8" id="KW-0472">Membrane</keyword>
<evidence type="ECO:0000256" key="4">
    <source>
        <dbReference type="ARBA" id="ARBA00022741"/>
    </source>
</evidence>
<gene>
    <name evidence="10" type="ORF">F0Q34_02150</name>
</gene>
<dbReference type="EMBL" id="VUKA01000001">
    <property type="protein sequence ID" value="KAA2214536.1"/>
    <property type="molecule type" value="Genomic_DNA"/>
</dbReference>
<dbReference type="GO" id="GO:0030295">
    <property type="term" value="F:protein kinase activator activity"/>
    <property type="evidence" value="ECO:0007669"/>
    <property type="project" value="TreeGrafter"/>
</dbReference>
<evidence type="ECO:0000313" key="11">
    <source>
        <dbReference type="Proteomes" id="UP000322110"/>
    </source>
</evidence>
<evidence type="ECO:0000256" key="7">
    <source>
        <dbReference type="ARBA" id="ARBA00023012"/>
    </source>
</evidence>
<evidence type="ECO:0000256" key="2">
    <source>
        <dbReference type="ARBA" id="ARBA00012438"/>
    </source>
</evidence>
<reference evidence="10 11" key="1">
    <citation type="journal article" date="2015" name="Int. J. Syst. Evol. Microbiol.">
        <title>Roseomonas oryzae sp. nov., isolated from paddy rhizosphere soil.</title>
        <authorList>
            <person name="Ramaprasad E.V."/>
            <person name="Sasikala Ch."/>
            <person name="Ramana Ch.V."/>
        </authorList>
    </citation>
    <scope>NUCLEOTIDE SEQUENCE [LARGE SCALE GENOMIC DNA]</scope>
    <source>
        <strain evidence="10 11">KCTC 42542</strain>
    </source>
</reference>
<dbReference type="GO" id="GO:0007234">
    <property type="term" value="P:osmosensory signaling via phosphorelay pathway"/>
    <property type="evidence" value="ECO:0007669"/>
    <property type="project" value="TreeGrafter"/>
</dbReference>
<dbReference type="InterPro" id="IPR005467">
    <property type="entry name" value="His_kinase_dom"/>
</dbReference>
<sequence length="274" mass="28906">MGRMSANPALLTACPPLPGACLFLAMLCAGLAWLAWRRHGLHRASRAEAARLLAELAARSRHLHLCAQEMHGLGLRLVGQDGEAAAAGASAAGLGRTLLCLAADLQDVAAQGAGPRKLREERLALDPLLRATLDQVTLAMAPGRREWRIAPELRELSVLADPRALRGILTQVLTRAVRHTREGDPIELRLVRADETFAILVEDEGAGLAAGDLGHVLGGEGTRGIGLGLAVARQLLRAHGGNLTIEALRGVGARAWITLPRFRLLPGAEVSAGS</sequence>
<keyword evidence="8" id="KW-1133">Transmembrane helix</keyword>
<dbReference type="Gene3D" id="3.30.565.10">
    <property type="entry name" value="Histidine kinase-like ATPase, C-terminal domain"/>
    <property type="match status" value="1"/>
</dbReference>
<evidence type="ECO:0000256" key="1">
    <source>
        <dbReference type="ARBA" id="ARBA00000085"/>
    </source>
</evidence>
<keyword evidence="3" id="KW-0808">Transferase</keyword>
<evidence type="ECO:0000259" key="9">
    <source>
        <dbReference type="PROSITE" id="PS50109"/>
    </source>
</evidence>
<keyword evidence="7" id="KW-0902">Two-component regulatory system</keyword>
<evidence type="ECO:0000256" key="5">
    <source>
        <dbReference type="ARBA" id="ARBA00022777"/>
    </source>
</evidence>
<dbReference type="EC" id="2.7.13.3" evidence="2"/>
<evidence type="ECO:0000313" key="10">
    <source>
        <dbReference type="EMBL" id="KAA2214536.1"/>
    </source>
</evidence>
<dbReference type="InterPro" id="IPR036890">
    <property type="entry name" value="HATPase_C_sf"/>
</dbReference>
<dbReference type="PROSITE" id="PS50109">
    <property type="entry name" value="HIS_KIN"/>
    <property type="match status" value="1"/>
</dbReference>
<name>A0A5B2TJ74_9PROT</name>
<keyword evidence="11" id="KW-1185">Reference proteome</keyword>
<comment type="catalytic activity">
    <reaction evidence="1">
        <text>ATP + protein L-histidine = ADP + protein N-phospho-L-histidine.</text>
        <dbReference type="EC" id="2.7.13.3"/>
    </reaction>
</comment>
<evidence type="ECO:0000256" key="8">
    <source>
        <dbReference type="SAM" id="Phobius"/>
    </source>
</evidence>
<feature type="transmembrane region" description="Helical" evidence="8">
    <location>
        <begin position="17"/>
        <end position="36"/>
    </location>
</feature>
<dbReference type="CDD" id="cd00075">
    <property type="entry name" value="HATPase"/>
    <property type="match status" value="1"/>
</dbReference>
<feature type="domain" description="Histidine kinase" evidence="9">
    <location>
        <begin position="101"/>
        <end position="263"/>
    </location>
</feature>
<keyword evidence="4" id="KW-0547">Nucleotide-binding</keyword>
<evidence type="ECO:0000256" key="6">
    <source>
        <dbReference type="ARBA" id="ARBA00022840"/>
    </source>
</evidence>
<keyword evidence="6 10" id="KW-0067">ATP-binding</keyword>